<keyword evidence="3" id="KW-1185">Reference proteome</keyword>
<protein>
    <submittedName>
        <fullName evidence="2">Uncharacterized protein</fullName>
    </submittedName>
</protein>
<accession>A0A0T6LV61</accession>
<gene>
    <name evidence="2" type="ORF">AQ490_19965</name>
</gene>
<dbReference type="Gene3D" id="3.40.50.720">
    <property type="entry name" value="NAD(P)-binding Rossmann-like Domain"/>
    <property type="match status" value="1"/>
</dbReference>
<dbReference type="GO" id="GO:0008202">
    <property type="term" value="P:steroid metabolic process"/>
    <property type="evidence" value="ECO:0007669"/>
    <property type="project" value="TreeGrafter"/>
</dbReference>
<dbReference type="PRINTS" id="PR00081">
    <property type="entry name" value="GDHRDH"/>
</dbReference>
<reference evidence="2 3" key="1">
    <citation type="submission" date="2015-10" db="EMBL/GenBank/DDBJ databases">
        <title>Draft genome sequence of pyrrolomycin-producing Streptomyces vitaminophilus.</title>
        <authorList>
            <person name="Graham D.E."/>
            <person name="Mahan K.M."/>
            <person name="Klingeman D.M."/>
            <person name="Hettich R.L."/>
            <person name="Parry R.J."/>
        </authorList>
    </citation>
    <scope>NUCLEOTIDE SEQUENCE [LARGE SCALE GENOMIC DNA]</scope>
    <source>
        <strain evidence="2 3">ATCC 31673</strain>
    </source>
</reference>
<dbReference type="OrthoDB" id="3178062at2"/>
<dbReference type="PANTHER" id="PTHR43313">
    <property type="entry name" value="SHORT-CHAIN DEHYDROGENASE/REDUCTASE FAMILY 9C"/>
    <property type="match status" value="1"/>
</dbReference>
<dbReference type="STRING" id="76728.AQ490_19965"/>
<dbReference type="InterPro" id="IPR036291">
    <property type="entry name" value="NAD(P)-bd_dom_sf"/>
</dbReference>
<dbReference type="CDD" id="cd05374">
    <property type="entry name" value="17beta-HSD-like_SDR_c"/>
    <property type="match status" value="1"/>
</dbReference>
<comment type="caution">
    <text evidence="2">The sequence shown here is derived from an EMBL/GenBank/DDBJ whole genome shotgun (WGS) entry which is preliminary data.</text>
</comment>
<dbReference type="eggNOG" id="COG1028">
    <property type="taxonomic scope" value="Bacteria"/>
</dbReference>
<dbReference type="PANTHER" id="PTHR43313:SF1">
    <property type="entry name" value="3BETA-HYDROXYSTEROID DEHYDROGENASE DHS-16"/>
    <property type="match status" value="1"/>
</dbReference>
<organism evidence="2 3">
    <name type="scientific">Wenjunlia vitaminophila</name>
    <name type="common">Streptomyces vitaminophilus</name>
    <dbReference type="NCBI Taxonomy" id="76728"/>
    <lineage>
        <taxon>Bacteria</taxon>
        <taxon>Bacillati</taxon>
        <taxon>Actinomycetota</taxon>
        <taxon>Actinomycetes</taxon>
        <taxon>Kitasatosporales</taxon>
        <taxon>Streptomycetaceae</taxon>
        <taxon>Wenjunlia</taxon>
    </lineage>
</organism>
<evidence type="ECO:0000313" key="3">
    <source>
        <dbReference type="Proteomes" id="UP000050867"/>
    </source>
</evidence>
<dbReference type="GO" id="GO:0016491">
    <property type="term" value="F:oxidoreductase activity"/>
    <property type="evidence" value="ECO:0007669"/>
    <property type="project" value="TreeGrafter"/>
</dbReference>
<evidence type="ECO:0000256" key="1">
    <source>
        <dbReference type="SAM" id="MobiDB-lite"/>
    </source>
</evidence>
<evidence type="ECO:0000313" key="2">
    <source>
        <dbReference type="EMBL" id="KRV49599.1"/>
    </source>
</evidence>
<dbReference type="Proteomes" id="UP000050867">
    <property type="component" value="Unassembled WGS sequence"/>
</dbReference>
<proteinExistence type="predicted"/>
<dbReference type="AlphaFoldDB" id="A0A0T6LV61"/>
<dbReference type="SUPFAM" id="SSF51735">
    <property type="entry name" value="NAD(P)-binding Rossmann-fold domains"/>
    <property type="match status" value="1"/>
</dbReference>
<feature type="region of interest" description="Disordered" evidence="1">
    <location>
        <begin position="297"/>
        <end position="322"/>
    </location>
</feature>
<name>A0A0T6LV61_WENVI</name>
<dbReference type="Pfam" id="PF00106">
    <property type="entry name" value="adh_short"/>
    <property type="match status" value="1"/>
</dbReference>
<dbReference type="RefSeq" id="WP_018382882.1">
    <property type="nucleotide sequence ID" value="NZ_LLZU01000011.1"/>
</dbReference>
<dbReference type="EMBL" id="LLZU01000011">
    <property type="protein sequence ID" value="KRV49599.1"/>
    <property type="molecule type" value="Genomic_DNA"/>
</dbReference>
<sequence length="322" mass="34717">MKNSTPATGAVVVTGTSTGIGRAVALRLAANGYQVFAGVRKESDGAELRNAARGSIEPLILDVTNSDHIKAAAQRVLEATDGRGAVGLVNNAGVGITSPTEIVPMATIRRSFEINFFGQLEMIQEFLPQLRQTRGRLINIGSIGNRVVMPFAGPLNASKWALAAINHALRVELLPWGIHVVLIEPASIKTAAVDKLEQDGLDNITQFSDHERFLYEDAYRSMLGNATMHVRRLGTSSEAVAKAVHRSMVSPRPKARYLVGKSARPLAAVVKYAPDRLYDKVRLKVFALPKSFGARAGEAQPHLMPQGTNQPKVATDGRRKAA</sequence>
<dbReference type="InterPro" id="IPR002347">
    <property type="entry name" value="SDR_fam"/>
</dbReference>